<gene>
    <name evidence="3" type="ORF">SAMN05421543_101358</name>
</gene>
<evidence type="ECO:0000313" key="3">
    <source>
        <dbReference type="EMBL" id="SFU37693.1"/>
    </source>
</evidence>
<dbReference type="EMBL" id="FPBV01000001">
    <property type="protein sequence ID" value="SFU37693.1"/>
    <property type="molecule type" value="Genomic_DNA"/>
</dbReference>
<dbReference type="InterPro" id="IPR035940">
    <property type="entry name" value="CAP_sf"/>
</dbReference>
<evidence type="ECO:0000259" key="2">
    <source>
        <dbReference type="PROSITE" id="PS51782"/>
    </source>
</evidence>
<organism evidence="3 4">
    <name type="scientific">Alicyclobacillus macrosporangiidus</name>
    <dbReference type="NCBI Taxonomy" id="392015"/>
    <lineage>
        <taxon>Bacteria</taxon>
        <taxon>Bacillati</taxon>
        <taxon>Bacillota</taxon>
        <taxon>Bacilli</taxon>
        <taxon>Bacillales</taxon>
        <taxon>Alicyclobacillaceae</taxon>
        <taxon>Alicyclobacillus</taxon>
    </lineage>
</organism>
<protein>
    <submittedName>
        <fullName evidence="3">Spore coat assembly protein SafA/uncharacterized protein, YkwD family</fullName>
    </submittedName>
</protein>
<feature type="chain" id="PRO_5010340517" evidence="1">
    <location>
        <begin position="25"/>
        <end position="208"/>
    </location>
</feature>
<reference evidence="4" key="1">
    <citation type="submission" date="2016-10" db="EMBL/GenBank/DDBJ databases">
        <authorList>
            <person name="Varghese N."/>
        </authorList>
    </citation>
    <scope>NUCLEOTIDE SEQUENCE [LARGE SCALE GENOMIC DNA]</scope>
    <source>
        <strain evidence="4">DSM 17980</strain>
    </source>
</reference>
<dbReference type="Gene3D" id="3.40.33.10">
    <property type="entry name" value="CAP"/>
    <property type="match status" value="1"/>
</dbReference>
<dbReference type="Proteomes" id="UP000183508">
    <property type="component" value="Unassembled WGS sequence"/>
</dbReference>
<dbReference type="InterPro" id="IPR036779">
    <property type="entry name" value="LysM_dom_sf"/>
</dbReference>
<dbReference type="PROSITE" id="PS51782">
    <property type="entry name" value="LYSM"/>
    <property type="match status" value="1"/>
</dbReference>
<evidence type="ECO:0000313" key="4">
    <source>
        <dbReference type="Proteomes" id="UP000183508"/>
    </source>
</evidence>
<feature type="domain" description="LysM" evidence="2">
    <location>
        <begin position="26"/>
        <end position="71"/>
    </location>
</feature>
<dbReference type="InterPro" id="IPR014044">
    <property type="entry name" value="CAP_dom"/>
</dbReference>
<dbReference type="RefSeq" id="WP_074948932.1">
    <property type="nucleotide sequence ID" value="NZ_FPBV01000001.1"/>
</dbReference>
<dbReference type="Pfam" id="PF00188">
    <property type="entry name" value="CAP"/>
    <property type="match status" value="1"/>
</dbReference>
<dbReference type="PANTHER" id="PTHR31157">
    <property type="entry name" value="SCP DOMAIN-CONTAINING PROTEIN"/>
    <property type="match status" value="1"/>
</dbReference>
<dbReference type="SMART" id="SM00257">
    <property type="entry name" value="LysM"/>
    <property type="match status" value="1"/>
</dbReference>
<feature type="signal peptide" evidence="1">
    <location>
        <begin position="1"/>
        <end position="24"/>
    </location>
</feature>
<dbReference type="OrthoDB" id="9783944at2"/>
<proteinExistence type="predicted"/>
<dbReference type="CDD" id="cd05379">
    <property type="entry name" value="CAP_bacterial"/>
    <property type="match status" value="1"/>
</dbReference>
<dbReference type="PANTHER" id="PTHR31157:SF1">
    <property type="entry name" value="SCP DOMAIN-CONTAINING PROTEIN"/>
    <property type="match status" value="1"/>
</dbReference>
<keyword evidence="1" id="KW-0732">Signal</keyword>
<keyword evidence="4" id="KW-1185">Reference proteome</keyword>
<name>A0A1I7FND1_9BACL</name>
<evidence type="ECO:0000256" key="1">
    <source>
        <dbReference type="SAM" id="SignalP"/>
    </source>
</evidence>
<dbReference type="CDD" id="cd00118">
    <property type="entry name" value="LysM"/>
    <property type="match status" value="1"/>
</dbReference>
<sequence>MKKRIFAAVTSVVALFAFGTPVYAGTTYMVRPNDTLWKIAQRHGVSLNSLIQANPQIQNPNILWVGEKLQIPSSTASTTTGSLAQPYAVTVAQLVNQQRAKAGLKPLAFDSKLSALAMQKAADMYQNHYFSHTSPTYGSPFDMMKRAGISFTYAGENIAEGQTTPQQVMNDWMNSPGHRANILNPHYDTIGVAYDHGVWVQEFIGHGY</sequence>
<dbReference type="STRING" id="392015.SAMN05421543_101358"/>
<dbReference type="SUPFAM" id="SSF55797">
    <property type="entry name" value="PR-1-like"/>
    <property type="match status" value="1"/>
</dbReference>
<dbReference type="Pfam" id="PF01476">
    <property type="entry name" value="LysM"/>
    <property type="match status" value="1"/>
</dbReference>
<dbReference type="InterPro" id="IPR018392">
    <property type="entry name" value="LysM"/>
</dbReference>
<dbReference type="Gene3D" id="3.10.350.10">
    <property type="entry name" value="LysM domain"/>
    <property type="match status" value="1"/>
</dbReference>
<dbReference type="AlphaFoldDB" id="A0A1I7FND1"/>
<accession>A0A1I7FND1</accession>
<dbReference type="SUPFAM" id="SSF54106">
    <property type="entry name" value="LysM domain"/>
    <property type="match status" value="1"/>
</dbReference>